<evidence type="ECO:0000259" key="1">
    <source>
        <dbReference type="Pfam" id="PF13274"/>
    </source>
</evidence>
<dbReference type="EMBL" id="SSOA01000007">
    <property type="protein sequence ID" value="THF48908.1"/>
    <property type="molecule type" value="Genomic_DNA"/>
</dbReference>
<reference evidence="2 3" key="1">
    <citation type="submission" date="2019-04" db="EMBL/GenBank/DDBJ databases">
        <title>Rhizobium terrae sp. nov., isolated from a paddy soil.</title>
        <authorList>
            <person name="Lin S.-Y."/>
            <person name="Hameed A."/>
            <person name="Huang H.-I."/>
            <person name="Young C.-C."/>
        </authorList>
    </citation>
    <scope>NUCLEOTIDE SEQUENCE [LARGE SCALE GENOMIC DNA]</scope>
    <source>
        <strain evidence="2 3">CC-HIH110</strain>
    </source>
</reference>
<dbReference type="AlphaFoldDB" id="A0A4S3ZTH0"/>
<dbReference type="RefSeq" id="WP_190236362.1">
    <property type="nucleotide sequence ID" value="NZ_SSOA01000007.1"/>
</dbReference>
<dbReference type="InterPro" id="IPR025272">
    <property type="entry name" value="SocA_Panacea"/>
</dbReference>
<sequence>MPSAVDVARLITEQMGEISAMKLQKLVYYSQAWSLVWEEQPLIEEDFEAWANGPVIRALYERHRGRFSVDANLFADGNPDAFSNTQRENVLRVLEFYGKQTAQWLSDLTHNETPWLAARGDTAIGAPSNAAISKAAMHEYYSSL</sequence>
<gene>
    <name evidence="2" type="ORF">E6C51_13570</name>
</gene>
<accession>A0A4S3ZTH0</accession>
<dbReference type="Proteomes" id="UP000310754">
    <property type="component" value="Unassembled WGS sequence"/>
</dbReference>
<feature type="domain" description="Antitoxin SocA-like Panacea" evidence="1">
    <location>
        <begin position="23"/>
        <end position="115"/>
    </location>
</feature>
<proteinExistence type="predicted"/>
<protein>
    <submittedName>
        <fullName evidence="2">DUF4065 domain-containing protein</fullName>
    </submittedName>
</protein>
<name>A0A4S3ZTH0_9HYPH</name>
<dbReference type="Pfam" id="PF13274">
    <property type="entry name" value="SocA_Panacea"/>
    <property type="match status" value="1"/>
</dbReference>
<keyword evidence="3" id="KW-1185">Reference proteome</keyword>
<evidence type="ECO:0000313" key="3">
    <source>
        <dbReference type="Proteomes" id="UP000310754"/>
    </source>
</evidence>
<comment type="caution">
    <text evidence="2">The sequence shown here is derived from an EMBL/GenBank/DDBJ whole genome shotgun (WGS) entry which is preliminary data.</text>
</comment>
<organism evidence="2 3">
    <name type="scientific">Allorhizobium terrae</name>
    <dbReference type="NCBI Taxonomy" id="1848972"/>
    <lineage>
        <taxon>Bacteria</taxon>
        <taxon>Pseudomonadati</taxon>
        <taxon>Pseudomonadota</taxon>
        <taxon>Alphaproteobacteria</taxon>
        <taxon>Hyphomicrobiales</taxon>
        <taxon>Rhizobiaceae</taxon>
        <taxon>Rhizobium/Agrobacterium group</taxon>
        <taxon>Allorhizobium</taxon>
    </lineage>
</organism>
<evidence type="ECO:0000313" key="2">
    <source>
        <dbReference type="EMBL" id="THF48908.1"/>
    </source>
</evidence>